<dbReference type="InterPro" id="IPR037401">
    <property type="entry name" value="SnoaL-like"/>
</dbReference>
<evidence type="ECO:0000313" key="3">
    <source>
        <dbReference type="Proteomes" id="UP000244898"/>
    </source>
</evidence>
<dbReference type="SUPFAM" id="SSF54427">
    <property type="entry name" value="NTF2-like"/>
    <property type="match status" value="1"/>
</dbReference>
<accession>A0A2R8C4G8</accession>
<reference evidence="3" key="1">
    <citation type="submission" date="2018-03" db="EMBL/GenBank/DDBJ databases">
        <authorList>
            <person name="Rodrigo-Torres L."/>
            <person name="Arahal R. D."/>
            <person name="Lucena T."/>
        </authorList>
    </citation>
    <scope>NUCLEOTIDE SEQUENCE [LARGE SCALE GENOMIC DNA]</scope>
    <source>
        <strain evidence="3">CECT 7615</strain>
    </source>
</reference>
<dbReference type="Gene3D" id="3.10.450.50">
    <property type="match status" value="1"/>
</dbReference>
<dbReference type="AlphaFoldDB" id="A0A2R8C4G8"/>
<dbReference type="OrthoDB" id="459617at2"/>
<dbReference type="Pfam" id="PF12680">
    <property type="entry name" value="SnoaL_2"/>
    <property type="match status" value="1"/>
</dbReference>
<dbReference type="InterPro" id="IPR032710">
    <property type="entry name" value="NTF2-like_dom_sf"/>
</dbReference>
<sequence length="123" mass="13849">MTRTERIEAYFEALTAGDIPAILALFTPEAEIHSPFLGVLNVSDFYARLDSASANSELTVLDLLMGRDSGAARFRYDWTLKSGDNIVFEGVDHFTFGPDDRFTAMRIYYDTHPVREDVGDKYA</sequence>
<protein>
    <recommendedName>
        <fullName evidence="1">SnoaL-like domain-containing protein</fullName>
    </recommendedName>
</protein>
<dbReference type="RefSeq" id="WP_108785631.1">
    <property type="nucleotide sequence ID" value="NZ_ONZG01000002.1"/>
</dbReference>
<organism evidence="2 3">
    <name type="scientific">Falsiruegeria mediterranea M17</name>
    <dbReference type="NCBI Taxonomy" id="1200281"/>
    <lineage>
        <taxon>Bacteria</taxon>
        <taxon>Pseudomonadati</taxon>
        <taxon>Pseudomonadota</taxon>
        <taxon>Alphaproteobacteria</taxon>
        <taxon>Rhodobacterales</taxon>
        <taxon>Roseobacteraceae</taxon>
        <taxon>Falsiruegeria</taxon>
    </lineage>
</organism>
<dbReference type="EMBL" id="ONZG01000002">
    <property type="protein sequence ID" value="SPJ27334.1"/>
    <property type="molecule type" value="Genomic_DNA"/>
</dbReference>
<gene>
    <name evidence="2" type="ORF">TRM7615_00818</name>
</gene>
<evidence type="ECO:0000313" key="2">
    <source>
        <dbReference type="EMBL" id="SPJ27334.1"/>
    </source>
</evidence>
<keyword evidence="3" id="KW-1185">Reference proteome</keyword>
<evidence type="ECO:0000259" key="1">
    <source>
        <dbReference type="Pfam" id="PF12680"/>
    </source>
</evidence>
<feature type="domain" description="SnoaL-like" evidence="1">
    <location>
        <begin position="7"/>
        <end position="104"/>
    </location>
</feature>
<name>A0A2R8C4G8_9RHOB</name>
<proteinExistence type="predicted"/>
<dbReference type="Proteomes" id="UP000244898">
    <property type="component" value="Unassembled WGS sequence"/>
</dbReference>